<dbReference type="GO" id="GO:0030288">
    <property type="term" value="C:outer membrane-bounded periplasmic space"/>
    <property type="evidence" value="ECO:0007669"/>
    <property type="project" value="TreeGrafter"/>
</dbReference>
<evidence type="ECO:0000259" key="4">
    <source>
        <dbReference type="SMART" id="SM00646"/>
    </source>
</evidence>
<organism evidence="5 6">
    <name type="scientific">Paenibacillus albiflavus</name>
    <dbReference type="NCBI Taxonomy" id="2545760"/>
    <lineage>
        <taxon>Bacteria</taxon>
        <taxon>Bacillati</taxon>
        <taxon>Bacillota</taxon>
        <taxon>Bacilli</taxon>
        <taxon>Bacillales</taxon>
        <taxon>Paenibacillaceae</taxon>
        <taxon>Paenibacillus</taxon>
    </lineage>
</organism>
<accession>A0A4R4ENH0</accession>
<dbReference type="Pfam" id="PF07833">
    <property type="entry name" value="Cu_amine_oxidN1"/>
    <property type="match status" value="1"/>
</dbReference>
<dbReference type="OrthoDB" id="9806267at2"/>
<dbReference type="AlphaFoldDB" id="A0A4R4ENH0"/>
<dbReference type="InterPro" id="IPR036582">
    <property type="entry name" value="Mao_N_sf"/>
</dbReference>
<dbReference type="SUPFAM" id="SSF55383">
    <property type="entry name" value="Copper amine oxidase, domain N"/>
    <property type="match status" value="1"/>
</dbReference>
<dbReference type="Pfam" id="PF11741">
    <property type="entry name" value="AMIN"/>
    <property type="match status" value="1"/>
</dbReference>
<dbReference type="Proteomes" id="UP000295418">
    <property type="component" value="Unassembled WGS sequence"/>
</dbReference>
<name>A0A4R4ENH0_9BACL</name>
<dbReference type="CDD" id="cd02696">
    <property type="entry name" value="MurNAc-LAA"/>
    <property type="match status" value="1"/>
</dbReference>
<dbReference type="InterPro" id="IPR002508">
    <property type="entry name" value="MurNAc-LAA_cat"/>
</dbReference>
<feature type="compositionally biased region" description="Low complexity" evidence="2">
    <location>
        <begin position="183"/>
        <end position="199"/>
    </location>
</feature>
<proteinExistence type="predicted"/>
<dbReference type="GO" id="GO:0009253">
    <property type="term" value="P:peptidoglycan catabolic process"/>
    <property type="evidence" value="ECO:0007669"/>
    <property type="project" value="InterPro"/>
</dbReference>
<feature type="signal peptide" evidence="3">
    <location>
        <begin position="1"/>
        <end position="24"/>
    </location>
</feature>
<sequence length="514" mass="56825">MKFKKLLLSAMSVMILLPANSVLAASEPAATKTNSTVTQTKSDTGSQKKAAEPQITLILDDQKLNPPVPPRFVENYTFVPLRVIAEQFDAKIEWNNEKKMAVIQKKDKKMTLFVGMKKVYIDGFESELEVAPIIDAGTTLVPLRFIGEQFGVEFNYDNASKTVFMFTAPIIEPPAEELDPDVDPSNPNNNDNSTNNGNKPGEEQIKTTTLTGIELNENGIIVQTNADKPAYKSFTMDNPYRLVIDVENAVLEPKLAEAVKNSEGKIASNHPLIEQIRYSQFSDNPATVRIVLDLKKGAKHYLIPQTPAGQLAFEITNYTIPAHKVVVIDGVKKYNVVLDAGHGGTDPGASSYSGRTEKEFTFPMIMKIGAILEREKHLNVLYTRTDDTKIELDDRASFANDHNAAVFVSLHANKFEKPSANGVETYYYRDDSISLASVVHDYLLKASGLVDRGVKKNNYRVITKTTMPAVLIEAGFLSNPNDEAKLFDEAFQNKLAQAIADSIIEFTGVKEGIK</sequence>
<evidence type="ECO:0000313" key="6">
    <source>
        <dbReference type="Proteomes" id="UP000295418"/>
    </source>
</evidence>
<dbReference type="GO" id="GO:0008745">
    <property type="term" value="F:N-acetylmuramoyl-L-alanine amidase activity"/>
    <property type="evidence" value="ECO:0007669"/>
    <property type="project" value="InterPro"/>
</dbReference>
<dbReference type="InterPro" id="IPR050695">
    <property type="entry name" value="N-acetylmuramoyl_amidase_3"/>
</dbReference>
<evidence type="ECO:0000313" key="5">
    <source>
        <dbReference type="EMBL" id="TCZ81153.1"/>
    </source>
</evidence>
<dbReference type="SMART" id="SM00646">
    <property type="entry name" value="Ami_3"/>
    <property type="match status" value="1"/>
</dbReference>
<dbReference type="Gene3D" id="3.30.457.10">
    <property type="entry name" value="Copper amine oxidase-like, N-terminal domain"/>
    <property type="match status" value="1"/>
</dbReference>
<dbReference type="PANTHER" id="PTHR30404">
    <property type="entry name" value="N-ACETYLMURAMOYL-L-ALANINE AMIDASE"/>
    <property type="match status" value="1"/>
</dbReference>
<dbReference type="InterPro" id="IPR021731">
    <property type="entry name" value="AMIN_dom"/>
</dbReference>
<dbReference type="SUPFAM" id="SSF53187">
    <property type="entry name" value="Zn-dependent exopeptidases"/>
    <property type="match status" value="1"/>
</dbReference>
<protein>
    <submittedName>
        <fullName evidence="5">AMIN domain-containing protein</fullName>
    </submittedName>
</protein>
<evidence type="ECO:0000256" key="1">
    <source>
        <dbReference type="ARBA" id="ARBA00022801"/>
    </source>
</evidence>
<keyword evidence="3" id="KW-0732">Signal</keyword>
<comment type="caution">
    <text evidence="5">The sequence shown here is derived from an EMBL/GenBank/DDBJ whole genome shotgun (WGS) entry which is preliminary data.</text>
</comment>
<dbReference type="Gene3D" id="2.60.40.3500">
    <property type="match status" value="1"/>
</dbReference>
<feature type="domain" description="MurNAc-LAA" evidence="4">
    <location>
        <begin position="396"/>
        <end position="504"/>
    </location>
</feature>
<gene>
    <name evidence="5" type="ORF">E0485_02435</name>
</gene>
<dbReference type="InterPro" id="IPR012854">
    <property type="entry name" value="Cu_amine_oxidase-like_N"/>
</dbReference>
<keyword evidence="1" id="KW-0378">Hydrolase</keyword>
<keyword evidence="6" id="KW-1185">Reference proteome</keyword>
<dbReference type="Gene3D" id="3.40.630.40">
    <property type="entry name" value="Zn-dependent exopeptidases"/>
    <property type="match status" value="1"/>
</dbReference>
<evidence type="ECO:0000256" key="3">
    <source>
        <dbReference type="SAM" id="SignalP"/>
    </source>
</evidence>
<dbReference type="EMBL" id="SKFG01000001">
    <property type="protein sequence ID" value="TCZ81153.1"/>
    <property type="molecule type" value="Genomic_DNA"/>
</dbReference>
<dbReference type="Pfam" id="PF01520">
    <property type="entry name" value="Amidase_3"/>
    <property type="match status" value="1"/>
</dbReference>
<feature type="chain" id="PRO_5020951032" evidence="3">
    <location>
        <begin position="25"/>
        <end position="514"/>
    </location>
</feature>
<evidence type="ECO:0000256" key="2">
    <source>
        <dbReference type="SAM" id="MobiDB-lite"/>
    </source>
</evidence>
<dbReference type="PANTHER" id="PTHR30404:SF0">
    <property type="entry name" value="N-ACETYLMURAMOYL-L-ALANINE AMIDASE AMIC"/>
    <property type="match status" value="1"/>
</dbReference>
<reference evidence="5 6" key="1">
    <citation type="submission" date="2019-03" db="EMBL/GenBank/DDBJ databases">
        <authorList>
            <person name="Kim M.K.M."/>
        </authorList>
    </citation>
    <scope>NUCLEOTIDE SEQUENCE [LARGE SCALE GENOMIC DNA]</scope>
    <source>
        <strain evidence="5 6">18JY21-1</strain>
    </source>
</reference>
<feature type="region of interest" description="Disordered" evidence="2">
    <location>
        <begin position="175"/>
        <end position="203"/>
    </location>
</feature>
<feature type="region of interest" description="Disordered" evidence="2">
    <location>
        <begin position="28"/>
        <end position="49"/>
    </location>
</feature>
<dbReference type="RefSeq" id="WP_132416166.1">
    <property type="nucleotide sequence ID" value="NZ_SKFG01000001.1"/>
</dbReference>
<feature type="compositionally biased region" description="Polar residues" evidence="2">
    <location>
        <begin position="31"/>
        <end position="47"/>
    </location>
</feature>